<sequence length="332" mass="37329">MADSQSPNLAFEKESIIIVQHGIFALLLKTSNNYIQVKYQSVQASPWDTHNLIMFIFLLALFIYATALVVEVMLRASESIHHTHVGNIRLFAGGFAAILLLAILYPILGCIISLMWVCLFVKIAFESFQELYSILCQTVVGVLHMSSKLIGSVRCLEEEETNQPPAEEMADSNNPNLAFERVIIVQHGIFALLLKTLNDYIQVKYQSVQASPWDTHHLIMFIFLLALFIYATALVVEVMLRASESIYHTHVGNIRLFAGGFAAILLLAILYPILGCIISLMWVCLFVKIAFESFQELYSILCQTVVGVLHMLSRLIVSVRCLEEKEPHQPPA</sequence>
<proteinExistence type="predicted"/>
<dbReference type="PANTHER" id="PTHR34115">
    <property type="entry name" value="PROTEIN, PUTATIVE-RELATED"/>
    <property type="match status" value="1"/>
</dbReference>
<feature type="transmembrane region" description="Helical" evidence="1">
    <location>
        <begin position="52"/>
        <end position="74"/>
    </location>
</feature>
<keyword evidence="1" id="KW-0812">Transmembrane</keyword>
<keyword evidence="3" id="KW-1185">Reference proteome</keyword>
<comment type="caution">
    <text evidence="2">The sequence shown here is derived from an EMBL/GenBank/DDBJ whole genome shotgun (WGS) entry which is preliminary data.</text>
</comment>
<keyword evidence="1" id="KW-0472">Membrane</keyword>
<accession>A0AAD6RUE8</accession>
<evidence type="ECO:0000313" key="2">
    <source>
        <dbReference type="EMBL" id="KAJ7014800.1"/>
    </source>
</evidence>
<feature type="transmembrane region" description="Helical" evidence="1">
    <location>
        <begin position="95"/>
        <end position="125"/>
    </location>
</feature>
<name>A0AAD6RUE8_9ROSI</name>
<gene>
    <name evidence="2" type="ORF">NC653_004182</name>
</gene>
<evidence type="ECO:0000256" key="1">
    <source>
        <dbReference type="SAM" id="Phobius"/>
    </source>
</evidence>
<evidence type="ECO:0000313" key="3">
    <source>
        <dbReference type="Proteomes" id="UP001164929"/>
    </source>
</evidence>
<feature type="transmembrane region" description="Helical" evidence="1">
    <location>
        <begin position="218"/>
        <end position="240"/>
    </location>
</feature>
<dbReference type="AlphaFoldDB" id="A0AAD6RUE8"/>
<dbReference type="InterPro" id="IPR053258">
    <property type="entry name" value="Ca-permeable_cation_channel"/>
</dbReference>
<dbReference type="PANTHER" id="PTHR34115:SF7">
    <property type="entry name" value="PGG DOMAIN-CONTAINING PROTEIN"/>
    <property type="match status" value="1"/>
</dbReference>
<dbReference type="Proteomes" id="UP001164929">
    <property type="component" value="Chromosome 1"/>
</dbReference>
<evidence type="ECO:0008006" key="4">
    <source>
        <dbReference type="Google" id="ProtNLM"/>
    </source>
</evidence>
<reference evidence="2 3" key="1">
    <citation type="journal article" date="2023" name="Mol. Ecol. Resour.">
        <title>Chromosome-level genome assembly of a triploid poplar Populus alba 'Berolinensis'.</title>
        <authorList>
            <person name="Chen S."/>
            <person name="Yu Y."/>
            <person name="Wang X."/>
            <person name="Wang S."/>
            <person name="Zhang T."/>
            <person name="Zhou Y."/>
            <person name="He R."/>
            <person name="Meng N."/>
            <person name="Wang Y."/>
            <person name="Liu W."/>
            <person name="Liu Z."/>
            <person name="Liu J."/>
            <person name="Guo Q."/>
            <person name="Huang H."/>
            <person name="Sederoff R.R."/>
            <person name="Wang G."/>
            <person name="Qu G."/>
            <person name="Chen S."/>
        </authorList>
    </citation>
    <scope>NUCLEOTIDE SEQUENCE [LARGE SCALE GENOMIC DNA]</scope>
    <source>
        <strain evidence="2">SC-2020</strain>
    </source>
</reference>
<protein>
    <recommendedName>
        <fullName evidence="4">Transmembrane protein</fullName>
    </recommendedName>
</protein>
<organism evidence="2 3">
    <name type="scientific">Populus alba x Populus x berolinensis</name>
    <dbReference type="NCBI Taxonomy" id="444605"/>
    <lineage>
        <taxon>Eukaryota</taxon>
        <taxon>Viridiplantae</taxon>
        <taxon>Streptophyta</taxon>
        <taxon>Embryophyta</taxon>
        <taxon>Tracheophyta</taxon>
        <taxon>Spermatophyta</taxon>
        <taxon>Magnoliopsida</taxon>
        <taxon>eudicotyledons</taxon>
        <taxon>Gunneridae</taxon>
        <taxon>Pentapetalae</taxon>
        <taxon>rosids</taxon>
        <taxon>fabids</taxon>
        <taxon>Malpighiales</taxon>
        <taxon>Salicaceae</taxon>
        <taxon>Saliceae</taxon>
        <taxon>Populus</taxon>
    </lineage>
</organism>
<dbReference type="EMBL" id="JAQIZT010000001">
    <property type="protein sequence ID" value="KAJ7014800.1"/>
    <property type="molecule type" value="Genomic_DNA"/>
</dbReference>
<feature type="transmembrane region" description="Helical" evidence="1">
    <location>
        <begin position="261"/>
        <end position="291"/>
    </location>
</feature>
<keyword evidence="1" id="KW-1133">Transmembrane helix</keyword>